<evidence type="ECO:0000313" key="2">
    <source>
        <dbReference type="Proteomes" id="UP000323317"/>
    </source>
</evidence>
<dbReference type="AlphaFoldDB" id="A0A5D4KFQ6"/>
<evidence type="ECO:0000313" key="1">
    <source>
        <dbReference type="EMBL" id="TYR75565.1"/>
    </source>
</evidence>
<comment type="caution">
    <text evidence="1">The sequence shown here is derived from an EMBL/GenBank/DDBJ whole genome shotgun (WGS) entry which is preliminary data.</text>
</comment>
<dbReference type="EMBL" id="VTEH01000006">
    <property type="protein sequence ID" value="TYR75565.1"/>
    <property type="molecule type" value="Genomic_DNA"/>
</dbReference>
<name>A0A5D4KFQ6_9BACI</name>
<dbReference type="Proteomes" id="UP000323317">
    <property type="component" value="Unassembled WGS sequence"/>
</dbReference>
<dbReference type="RefSeq" id="WP_148946742.1">
    <property type="nucleotide sequence ID" value="NZ_VTEH01000006.1"/>
</dbReference>
<accession>A0A5D4KFQ6</accession>
<reference evidence="1 2" key="1">
    <citation type="submission" date="2019-08" db="EMBL/GenBank/DDBJ databases">
        <title>Bacillus genomes from the desert of Cuatro Cienegas, Coahuila.</title>
        <authorList>
            <person name="Olmedo-Alvarez G."/>
        </authorList>
    </citation>
    <scope>NUCLEOTIDE SEQUENCE [LARGE SCALE GENOMIC DNA]</scope>
    <source>
        <strain evidence="1 2">CH40_1T</strain>
    </source>
</reference>
<protein>
    <submittedName>
        <fullName evidence="1">Uncharacterized protein</fullName>
    </submittedName>
</protein>
<organism evidence="1 2">
    <name type="scientific">Rossellomorea vietnamensis</name>
    <dbReference type="NCBI Taxonomy" id="218284"/>
    <lineage>
        <taxon>Bacteria</taxon>
        <taxon>Bacillati</taxon>
        <taxon>Bacillota</taxon>
        <taxon>Bacilli</taxon>
        <taxon>Bacillales</taxon>
        <taxon>Bacillaceae</taxon>
        <taxon>Rossellomorea</taxon>
    </lineage>
</organism>
<proteinExistence type="predicted"/>
<sequence>MNKRQRKKSDKRLYKAIKELNEEVVKDLGEEIEITEKSLLEAFYFVKQHNSANQVFEQHRRFVKG</sequence>
<gene>
    <name evidence="1" type="ORF">FZC79_10365</name>
</gene>